<name>A0AAD9I6H8_9PEZI</name>
<dbReference type="PANTHER" id="PTHR38792">
    <property type="entry name" value="BNR/ASP-BOX REPEAT DOMAIN PROTEIN (AFU_ORTHOLOGUE AFUA_7G06430)-RELATED"/>
    <property type="match status" value="1"/>
</dbReference>
<sequence>MRSPCTTITTTGMGMALALALTLSQPGAGAGAATPPPANSTFSNNVIFTAPPGLTIVYPRLVELSDGRLLATASWLSPAGQKPVFPIFASDDGAATWTWIANLTDQANGLGMSAQPALAELPFAVGPWPPGTVLASGNSWGPNSTNIDVYASTDRGATWRFVSNVARGGAPSTANGAPTVWEPFIVCDNQTVGVFYSDQRDPRYGQKLAHQESTDLTTWGPVINDVTAPSYAGRPGMPVITEVPPLAQWLLVHEYPGAVGAGRQTVDYPVYYHLAASPFAFRFADGMPIVAGGKQADASPYAVWTVAGNGSNGNGTIVVSDADNSAVFVNQALGAPDQWLEVPTVQPSSYSRALHVFRKDPDRLLILGAAEYGQLGQDVPTSMSCSVPSRRDQAD</sequence>
<dbReference type="PANTHER" id="PTHR38792:SF1">
    <property type="entry name" value="BNR_ASP-BOX REPEAT PROTEIN"/>
    <property type="match status" value="1"/>
</dbReference>
<dbReference type="InterPro" id="IPR036278">
    <property type="entry name" value="Sialidase_sf"/>
</dbReference>
<organism evidence="2 3">
    <name type="scientific">Phyllachora maydis</name>
    <dbReference type="NCBI Taxonomy" id="1825666"/>
    <lineage>
        <taxon>Eukaryota</taxon>
        <taxon>Fungi</taxon>
        <taxon>Dikarya</taxon>
        <taxon>Ascomycota</taxon>
        <taxon>Pezizomycotina</taxon>
        <taxon>Sordariomycetes</taxon>
        <taxon>Sordariomycetidae</taxon>
        <taxon>Phyllachorales</taxon>
        <taxon>Phyllachoraceae</taxon>
        <taxon>Phyllachora</taxon>
    </lineage>
</organism>
<protein>
    <recommendedName>
        <fullName evidence="4">Exo-alpha-sialidase</fullName>
    </recommendedName>
</protein>
<evidence type="ECO:0000313" key="2">
    <source>
        <dbReference type="EMBL" id="KAK2071182.1"/>
    </source>
</evidence>
<evidence type="ECO:0000256" key="1">
    <source>
        <dbReference type="SAM" id="SignalP"/>
    </source>
</evidence>
<evidence type="ECO:0000313" key="3">
    <source>
        <dbReference type="Proteomes" id="UP001217918"/>
    </source>
</evidence>
<dbReference type="Proteomes" id="UP001217918">
    <property type="component" value="Unassembled WGS sequence"/>
</dbReference>
<dbReference type="Gene3D" id="2.120.10.10">
    <property type="match status" value="1"/>
</dbReference>
<dbReference type="AlphaFoldDB" id="A0AAD9I6H8"/>
<evidence type="ECO:0008006" key="4">
    <source>
        <dbReference type="Google" id="ProtNLM"/>
    </source>
</evidence>
<dbReference type="CDD" id="cd15482">
    <property type="entry name" value="Sialidase_non-viral"/>
    <property type="match status" value="1"/>
</dbReference>
<accession>A0AAD9I6H8</accession>
<feature type="chain" id="PRO_5042096328" description="Exo-alpha-sialidase" evidence="1">
    <location>
        <begin position="21"/>
        <end position="395"/>
    </location>
</feature>
<proteinExistence type="predicted"/>
<keyword evidence="3" id="KW-1185">Reference proteome</keyword>
<reference evidence="2" key="1">
    <citation type="journal article" date="2023" name="Mol. Plant Microbe Interact.">
        <title>Elucidating the Obligate Nature and Biological Capacity of an Invasive Fungal Corn Pathogen.</title>
        <authorList>
            <person name="MacCready J.S."/>
            <person name="Roggenkamp E.M."/>
            <person name="Gdanetz K."/>
            <person name="Chilvers M.I."/>
        </authorList>
    </citation>
    <scope>NUCLEOTIDE SEQUENCE</scope>
    <source>
        <strain evidence="2">PM02</strain>
    </source>
</reference>
<gene>
    <name evidence="2" type="ORF">P8C59_005625</name>
</gene>
<dbReference type="EMBL" id="JAQQPM010000004">
    <property type="protein sequence ID" value="KAK2071182.1"/>
    <property type="molecule type" value="Genomic_DNA"/>
</dbReference>
<dbReference type="SUPFAM" id="SSF50939">
    <property type="entry name" value="Sialidases"/>
    <property type="match status" value="1"/>
</dbReference>
<keyword evidence="1" id="KW-0732">Signal</keyword>
<feature type="signal peptide" evidence="1">
    <location>
        <begin position="1"/>
        <end position="20"/>
    </location>
</feature>
<comment type="caution">
    <text evidence="2">The sequence shown here is derived from an EMBL/GenBank/DDBJ whole genome shotgun (WGS) entry which is preliminary data.</text>
</comment>